<comment type="caution">
    <text evidence="2">The sequence shown here is derived from an EMBL/GenBank/DDBJ whole genome shotgun (WGS) entry which is preliminary data.</text>
</comment>
<dbReference type="AlphaFoldDB" id="A0AA39SQK1"/>
<feature type="compositionally biased region" description="Polar residues" evidence="1">
    <location>
        <begin position="108"/>
        <end position="126"/>
    </location>
</feature>
<reference evidence="2" key="1">
    <citation type="journal article" date="2022" name="Plant J.">
        <title>Strategies of tolerance reflected in two North American maple genomes.</title>
        <authorList>
            <person name="McEvoy S.L."/>
            <person name="Sezen U.U."/>
            <person name="Trouern-Trend A."/>
            <person name="McMahon S.M."/>
            <person name="Schaberg P.G."/>
            <person name="Yang J."/>
            <person name="Wegrzyn J.L."/>
            <person name="Swenson N.G."/>
        </authorList>
    </citation>
    <scope>NUCLEOTIDE SEQUENCE</scope>
    <source>
        <strain evidence="2">NS2018</strain>
    </source>
</reference>
<evidence type="ECO:0000256" key="1">
    <source>
        <dbReference type="SAM" id="MobiDB-lite"/>
    </source>
</evidence>
<evidence type="ECO:0000313" key="3">
    <source>
        <dbReference type="Proteomes" id="UP001168877"/>
    </source>
</evidence>
<reference evidence="2" key="2">
    <citation type="submission" date="2023-06" db="EMBL/GenBank/DDBJ databases">
        <authorList>
            <person name="Swenson N.G."/>
            <person name="Wegrzyn J.L."/>
            <person name="Mcevoy S.L."/>
        </authorList>
    </citation>
    <scope>NUCLEOTIDE SEQUENCE</scope>
    <source>
        <strain evidence="2">NS2018</strain>
        <tissue evidence="2">Leaf</tissue>
    </source>
</reference>
<dbReference type="EMBL" id="JAUESC010000004">
    <property type="protein sequence ID" value="KAK0595013.1"/>
    <property type="molecule type" value="Genomic_DNA"/>
</dbReference>
<feature type="compositionally biased region" description="Polar residues" evidence="1">
    <location>
        <begin position="136"/>
        <end position="148"/>
    </location>
</feature>
<name>A0AA39SQK1_ACESA</name>
<proteinExistence type="predicted"/>
<dbReference type="Proteomes" id="UP001168877">
    <property type="component" value="Unassembled WGS sequence"/>
</dbReference>
<sequence>MCVDGPSNGPDGEVGRAAQLEIDLVSVGQLEGSDPLKIGPISSQAKINRDSHIHQTETQLLVQAKLKEKGKKWKRAAREAQRKTKTGHLASPLHRKLAGGFTRLKSPISKNGSSFQTGSPTITNSGKGKGKREGHSQPSPQYSGSPTAISPDRRIQGSSKRGHFRELSTVDPSKVFRSPGKLG</sequence>
<feature type="region of interest" description="Disordered" evidence="1">
    <location>
        <begin position="74"/>
        <end position="183"/>
    </location>
</feature>
<accession>A0AA39SQK1</accession>
<protein>
    <submittedName>
        <fullName evidence="2">Uncharacterized protein</fullName>
    </submittedName>
</protein>
<organism evidence="2 3">
    <name type="scientific">Acer saccharum</name>
    <name type="common">Sugar maple</name>
    <dbReference type="NCBI Taxonomy" id="4024"/>
    <lineage>
        <taxon>Eukaryota</taxon>
        <taxon>Viridiplantae</taxon>
        <taxon>Streptophyta</taxon>
        <taxon>Embryophyta</taxon>
        <taxon>Tracheophyta</taxon>
        <taxon>Spermatophyta</taxon>
        <taxon>Magnoliopsida</taxon>
        <taxon>eudicotyledons</taxon>
        <taxon>Gunneridae</taxon>
        <taxon>Pentapetalae</taxon>
        <taxon>rosids</taxon>
        <taxon>malvids</taxon>
        <taxon>Sapindales</taxon>
        <taxon>Sapindaceae</taxon>
        <taxon>Hippocastanoideae</taxon>
        <taxon>Acereae</taxon>
        <taxon>Acer</taxon>
    </lineage>
</organism>
<evidence type="ECO:0000313" key="2">
    <source>
        <dbReference type="EMBL" id="KAK0595013.1"/>
    </source>
</evidence>
<keyword evidence="3" id="KW-1185">Reference proteome</keyword>
<gene>
    <name evidence="2" type="ORF">LWI29_002564</name>
</gene>